<dbReference type="Proteomes" id="UP001549313">
    <property type="component" value="Unassembled WGS sequence"/>
</dbReference>
<dbReference type="Gene3D" id="3.10.180.10">
    <property type="entry name" value="2,3-Dihydroxybiphenyl 1,2-Dioxygenase, domain 1"/>
    <property type="match status" value="2"/>
</dbReference>
<proteinExistence type="predicted"/>
<dbReference type="RefSeq" id="WP_354087464.1">
    <property type="nucleotide sequence ID" value="NZ_JBEPTF010000001.1"/>
</dbReference>
<organism evidence="1 2">
    <name type="scientific">Brevundimonas faecalis</name>
    <dbReference type="NCBI Taxonomy" id="947378"/>
    <lineage>
        <taxon>Bacteria</taxon>
        <taxon>Pseudomonadati</taxon>
        <taxon>Pseudomonadota</taxon>
        <taxon>Alphaproteobacteria</taxon>
        <taxon>Caulobacterales</taxon>
        <taxon>Caulobacteraceae</taxon>
        <taxon>Brevundimonas</taxon>
    </lineage>
</organism>
<keyword evidence="2" id="KW-1185">Reference proteome</keyword>
<protein>
    <submittedName>
        <fullName evidence="1">Catechol 2,3-dioxygenase-like lactoylglutathione lyase family enzyme</fullName>
    </submittedName>
</protein>
<evidence type="ECO:0000313" key="2">
    <source>
        <dbReference type="Proteomes" id="UP001549313"/>
    </source>
</evidence>
<sequence>MRMLRAATLTTPDPEAAAERYGEWLGYETVESGPVDPNLAAGWAAPGAAGRRQVVCRPESGAPLYLRFVEGEAPADYRPLRSFGWAATEICVADVLAVHERMRKPNCPFEVIGPPRRLDGMPMIHAMQVRGPDGEIVYLTQIEDDPPGMRLPRAESLIDRIFIMVLACSDLEASKAWVEAALGVKTSPPMAITYTMLAKAFDLPVEHKHPIAMGLHQGDGFLELDQYPRGATPRPRRVGDLFPGVALTTFVHPDLDAVRAPWFTAPVVRNGAVYGGKAVGTLIGPDDTLIELVQA</sequence>
<gene>
    <name evidence="1" type="ORF">ABIE19_000428</name>
</gene>
<dbReference type="EMBL" id="JBEPTF010000001">
    <property type="protein sequence ID" value="MET4682519.1"/>
    <property type="molecule type" value="Genomic_DNA"/>
</dbReference>
<name>A0ABV2R7G6_9CAUL</name>
<accession>A0ABV2R7G6</accession>
<evidence type="ECO:0000313" key="1">
    <source>
        <dbReference type="EMBL" id="MET4682519.1"/>
    </source>
</evidence>
<comment type="caution">
    <text evidence="1">The sequence shown here is derived from an EMBL/GenBank/DDBJ whole genome shotgun (WGS) entry which is preliminary data.</text>
</comment>
<dbReference type="InterPro" id="IPR029068">
    <property type="entry name" value="Glyas_Bleomycin-R_OHBP_Dase"/>
</dbReference>
<reference evidence="1 2" key="1">
    <citation type="submission" date="2024-06" db="EMBL/GenBank/DDBJ databases">
        <title>Sorghum-associated microbial communities from plants grown in Nebraska, USA.</title>
        <authorList>
            <person name="Schachtman D."/>
        </authorList>
    </citation>
    <scope>NUCLEOTIDE SEQUENCE [LARGE SCALE GENOMIC DNA]</scope>
    <source>
        <strain evidence="1 2">2814</strain>
    </source>
</reference>
<dbReference type="SUPFAM" id="SSF54593">
    <property type="entry name" value="Glyoxalase/Bleomycin resistance protein/Dihydroxybiphenyl dioxygenase"/>
    <property type="match status" value="2"/>
</dbReference>